<organism evidence="5 6">
    <name type="scientific">Ilyobacter polytropus (strain ATCC 51220 / DSM 2926 / LMG 16218 / CuHBu1)</name>
    <dbReference type="NCBI Taxonomy" id="572544"/>
    <lineage>
        <taxon>Bacteria</taxon>
        <taxon>Fusobacteriati</taxon>
        <taxon>Fusobacteriota</taxon>
        <taxon>Fusobacteriia</taxon>
        <taxon>Fusobacteriales</taxon>
        <taxon>Fusobacteriaceae</taxon>
        <taxon>Ilyobacter</taxon>
    </lineage>
</organism>
<evidence type="ECO:0000256" key="2">
    <source>
        <dbReference type="ARBA" id="ARBA00023136"/>
    </source>
</evidence>
<evidence type="ECO:0000256" key="3">
    <source>
        <dbReference type="SAM" id="Phobius"/>
    </source>
</evidence>
<dbReference type="SUPFAM" id="SSF56519">
    <property type="entry name" value="Penicillin binding protein dimerisation domain"/>
    <property type="match status" value="1"/>
</dbReference>
<dbReference type="Gene3D" id="3.90.1310.10">
    <property type="entry name" value="Penicillin-binding protein 2a (Domain 2)"/>
    <property type="match status" value="1"/>
</dbReference>
<dbReference type="InterPro" id="IPR005543">
    <property type="entry name" value="PASTA_dom"/>
</dbReference>
<feature type="transmembrane region" description="Helical" evidence="3">
    <location>
        <begin position="21"/>
        <end position="37"/>
    </location>
</feature>
<accession>E3H6T9</accession>
<proteinExistence type="predicted"/>
<keyword evidence="3" id="KW-1133">Transmembrane helix</keyword>
<dbReference type="KEGG" id="ipo:Ilyop_0671"/>
<evidence type="ECO:0000259" key="4">
    <source>
        <dbReference type="PROSITE" id="PS51178"/>
    </source>
</evidence>
<dbReference type="SMART" id="SM00740">
    <property type="entry name" value="PASTA"/>
    <property type="match status" value="1"/>
</dbReference>
<dbReference type="PROSITE" id="PS51178">
    <property type="entry name" value="PASTA"/>
    <property type="match status" value="1"/>
</dbReference>
<evidence type="ECO:0000256" key="1">
    <source>
        <dbReference type="ARBA" id="ARBA00004370"/>
    </source>
</evidence>
<dbReference type="eggNOG" id="COG0768">
    <property type="taxonomic scope" value="Bacteria"/>
</dbReference>
<dbReference type="Gene3D" id="3.40.710.10">
    <property type="entry name" value="DD-peptidase/beta-lactamase superfamily"/>
    <property type="match status" value="1"/>
</dbReference>
<keyword evidence="5" id="KW-0808">Transferase</keyword>
<dbReference type="GO" id="GO:0005886">
    <property type="term" value="C:plasma membrane"/>
    <property type="evidence" value="ECO:0007669"/>
    <property type="project" value="TreeGrafter"/>
</dbReference>
<dbReference type="HOGENOM" id="CLU_009289_6_0_0"/>
<dbReference type="PANTHER" id="PTHR30627">
    <property type="entry name" value="PEPTIDOGLYCAN D,D-TRANSPEPTIDASE"/>
    <property type="match status" value="1"/>
</dbReference>
<protein>
    <submittedName>
        <fullName evidence="5">Peptidoglycan glycosyltransferase</fullName>
        <ecNumber evidence="5">2.4.1.129</ecNumber>
    </submittedName>
</protein>
<dbReference type="AlphaFoldDB" id="E3H6T9"/>
<sequence>MISRDSEKYKYSNFTTRSKNLSRTCLFFMLILITRLYQVQVIEHKKYEKTLVDQVEATYSIMGNRGKILDFRGKPLAYNSNLYTVAIDPRRVYKFETAMNALEEIDKNHIKIGYRALKKKLPSLSESKYKIIAKNVEEDKKEEIEKLIKEKYKLKHNEIFFQKKGNREYYRKEIFSYLVGITGFTKKSKDSKTGIFGVERKYEKYLRARTITKKDIFTRSRFMRLPTASDELEISANGKNIYLTIDYFLQYILNEEVKKQFDNTRAEMGLGLIMDPNTGRILATSIFNKSPQKNLKNQIIQSQYEPGSTFKPLIVAAGMEEGLISPNDTFDVGDGKIVRHRHTIRESSRHTKGILSTEEVLKKSSNVGMVLISDKFSNETFEKYLEKFGLEDRTKVDLPGELKPYMQHYNKWDGLKKNTMAFGQGIAITPIQLATAFSSVINGGVLYQPYVVDRIAGDDGVVIRRNTPQKVRRVISPKISQEMRSMLEHVVADGTGKNAAIDGYRIGGKTGTAQISSKGGYLRGEYLASFIGFFPANNPQYLMLFMFLKPQADIYYKKFGGSVAAPVFKEVAKRIIKYNDILPGDVEYLGDSEMEFPENSSNEPLVEMPDLSGKSAREVLKILGKLGIEVKISGTGLVDSQWPKKGTALEKINKVKIHLK</sequence>
<dbReference type="EMBL" id="CP002281">
    <property type="protein sequence ID" value="ADO82458.1"/>
    <property type="molecule type" value="Genomic_DNA"/>
</dbReference>
<keyword evidence="2 3" id="KW-0472">Membrane</keyword>
<dbReference type="PANTHER" id="PTHR30627:SF1">
    <property type="entry name" value="PEPTIDOGLYCAN D,D-TRANSPEPTIDASE FTSI"/>
    <property type="match status" value="1"/>
</dbReference>
<evidence type="ECO:0000313" key="5">
    <source>
        <dbReference type="EMBL" id="ADO82458.1"/>
    </source>
</evidence>
<feature type="domain" description="PASTA" evidence="4">
    <location>
        <begin position="602"/>
        <end position="660"/>
    </location>
</feature>
<dbReference type="InterPro" id="IPR012338">
    <property type="entry name" value="Beta-lactam/transpept-like"/>
</dbReference>
<dbReference type="GO" id="GO:0008658">
    <property type="term" value="F:penicillin binding"/>
    <property type="evidence" value="ECO:0007669"/>
    <property type="project" value="InterPro"/>
</dbReference>
<dbReference type="SUPFAM" id="SSF54184">
    <property type="entry name" value="Penicillin-binding protein 2x (pbp-2x), c-terminal domain"/>
    <property type="match status" value="1"/>
</dbReference>
<dbReference type="InterPro" id="IPR036138">
    <property type="entry name" value="PBP_dimer_sf"/>
</dbReference>
<dbReference type="STRING" id="572544.Ilyop_0671"/>
<keyword evidence="3" id="KW-0812">Transmembrane</keyword>
<dbReference type="InterPro" id="IPR005311">
    <property type="entry name" value="PBP_dimer"/>
</dbReference>
<dbReference type="Pfam" id="PF03793">
    <property type="entry name" value="PASTA"/>
    <property type="match status" value="1"/>
</dbReference>
<keyword evidence="5" id="KW-0328">Glycosyltransferase</keyword>
<dbReference type="Pfam" id="PF03717">
    <property type="entry name" value="PBP_dimer"/>
    <property type="match status" value="1"/>
</dbReference>
<gene>
    <name evidence="5" type="ordered locus">Ilyop_0671</name>
</gene>
<dbReference type="EC" id="2.4.1.129" evidence="5"/>
<dbReference type="Pfam" id="PF00905">
    <property type="entry name" value="Transpeptidase"/>
    <property type="match status" value="1"/>
</dbReference>
<dbReference type="GO" id="GO:0016757">
    <property type="term" value="F:glycosyltransferase activity"/>
    <property type="evidence" value="ECO:0007669"/>
    <property type="project" value="UniProtKB-KW"/>
</dbReference>
<comment type="subcellular location">
    <subcellularLocation>
        <location evidence="1">Membrane</location>
    </subcellularLocation>
</comment>
<dbReference type="SUPFAM" id="SSF56601">
    <property type="entry name" value="beta-lactamase/transpeptidase-like"/>
    <property type="match status" value="1"/>
</dbReference>
<dbReference type="Gene3D" id="3.30.450.330">
    <property type="match status" value="1"/>
</dbReference>
<evidence type="ECO:0000313" key="6">
    <source>
        <dbReference type="Proteomes" id="UP000006875"/>
    </source>
</evidence>
<name>E3H6T9_ILYPC</name>
<dbReference type="InterPro" id="IPR050515">
    <property type="entry name" value="Beta-lactam/transpept"/>
</dbReference>
<dbReference type="InterPro" id="IPR001460">
    <property type="entry name" value="PCN-bd_Tpept"/>
</dbReference>
<dbReference type="CDD" id="cd06575">
    <property type="entry name" value="PASTA_Pbp2x-like_2"/>
    <property type="match status" value="1"/>
</dbReference>
<reference evidence="5 6" key="1">
    <citation type="journal article" date="2010" name="Stand. Genomic Sci.">
        <title>Complete genome sequence of Ilyobacter polytropus type strain (CuHbu1).</title>
        <authorList>
            <person name="Sikorski J."/>
            <person name="Chertkov O."/>
            <person name="Lapidus A."/>
            <person name="Nolan M."/>
            <person name="Lucas S."/>
            <person name="Del Rio T.G."/>
            <person name="Tice H."/>
            <person name="Cheng J.F."/>
            <person name="Tapia R."/>
            <person name="Han C."/>
            <person name="Goodwin L."/>
            <person name="Pitluck S."/>
            <person name="Liolios K."/>
            <person name="Ivanova N."/>
            <person name="Mavromatis K."/>
            <person name="Mikhailova N."/>
            <person name="Pati A."/>
            <person name="Chen A."/>
            <person name="Palaniappan K."/>
            <person name="Land M."/>
            <person name="Hauser L."/>
            <person name="Chang Y.J."/>
            <person name="Jeffries C.D."/>
            <person name="Brambilla E."/>
            <person name="Yasawong M."/>
            <person name="Rohde M."/>
            <person name="Pukall R."/>
            <person name="Spring S."/>
            <person name="Goker M."/>
            <person name="Woyke T."/>
            <person name="Bristow J."/>
            <person name="Eisen J.A."/>
            <person name="Markowitz V."/>
            <person name="Hugenholtz P."/>
            <person name="Kyrpides N.C."/>
            <person name="Klenk H.P."/>
        </authorList>
    </citation>
    <scope>NUCLEOTIDE SEQUENCE [LARGE SCALE GENOMIC DNA]</scope>
    <source>
        <strain evidence="6">ATCC 51220 / DSM 2926 / LMG 16218 / CuHBu1</strain>
    </source>
</reference>
<keyword evidence="6" id="KW-1185">Reference proteome</keyword>
<dbReference type="GO" id="GO:0071555">
    <property type="term" value="P:cell wall organization"/>
    <property type="evidence" value="ECO:0007669"/>
    <property type="project" value="TreeGrafter"/>
</dbReference>
<dbReference type="Proteomes" id="UP000006875">
    <property type="component" value="Chromosome"/>
</dbReference>